<feature type="non-terminal residue" evidence="1">
    <location>
        <position position="58"/>
    </location>
</feature>
<dbReference type="EMBL" id="LXQA010131464">
    <property type="protein sequence ID" value="MCI22618.1"/>
    <property type="molecule type" value="Genomic_DNA"/>
</dbReference>
<sequence length="58" mass="6660">MFQVSEFGPGGGYGSWVQGVWFWDFRWSRELSAGEFELFHDFLQAVTQSPTLGADDPW</sequence>
<evidence type="ECO:0000313" key="2">
    <source>
        <dbReference type="Proteomes" id="UP000265520"/>
    </source>
</evidence>
<proteinExistence type="predicted"/>
<protein>
    <submittedName>
        <fullName evidence="1">Uncharacterized protein</fullName>
    </submittedName>
</protein>
<evidence type="ECO:0000313" key="1">
    <source>
        <dbReference type="EMBL" id="MCI22618.1"/>
    </source>
</evidence>
<accession>A0A392QEP2</accession>
<name>A0A392QEP2_9FABA</name>
<reference evidence="1 2" key="1">
    <citation type="journal article" date="2018" name="Front. Plant Sci.">
        <title>Red Clover (Trifolium pratense) and Zigzag Clover (T. medium) - A Picture of Genomic Similarities and Differences.</title>
        <authorList>
            <person name="Dluhosova J."/>
            <person name="Istvanek J."/>
            <person name="Nedelnik J."/>
            <person name="Repkova J."/>
        </authorList>
    </citation>
    <scope>NUCLEOTIDE SEQUENCE [LARGE SCALE GENOMIC DNA]</scope>
    <source>
        <strain evidence="2">cv. 10/8</strain>
        <tissue evidence="1">Leaf</tissue>
    </source>
</reference>
<dbReference type="AlphaFoldDB" id="A0A392QEP2"/>
<comment type="caution">
    <text evidence="1">The sequence shown here is derived from an EMBL/GenBank/DDBJ whole genome shotgun (WGS) entry which is preliminary data.</text>
</comment>
<dbReference type="Proteomes" id="UP000265520">
    <property type="component" value="Unassembled WGS sequence"/>
</dbReference>
<keyword evidence="2" id="KW-1185">Reference proteome</keyword>
<organism evidence="1 2">
    <name type="scientific">Trifolium medium</name>
    <dbReference type="NCBI Taxonomy" id="97028"/>
    <lineage>
        <taxon>Eukaryota</taxon>
        <taxon>Viridiplantae</taxon>
        <taxon>Streptophyta</taxon>
        <taxon>Embryophyta</taxon>
        <taxon>Tracheophyta</taxon>
        <taxon>Spermatophyta</taxon>
        <taxon>Magnoliopsida</taxon>
        <taxon>eudicotyledons</taxon>
        <taxon>Gunneridae</taxon>
        <taxon>Pentapetalae</taxon>
        <taxon>rosids</taxon>
        <taxon>fabids</taxon>
        <taxon>Fabales</taxon>
        <taxon>Fabaceae</taxon>
        <taxon>Papilionoideae</taxon>
        <taxon>50 kb inversion clade</taxon>
        <taxon>NPAAA clade</taxon>
        <taxon>Hologalegina</taxon>
        <taxon>IRL clade</taxon>
        <taxon>Trifolieae</taxon>
        <taxon>Trifolium</taxon>
    </lineage>
</organism>